<evidence type="ECO:0000313" key="2">
    <source>
        <dbReference type="Proteomes" id="UP000198362"/>
    </source>
</evidence>
<dbReference type="AlphaFoldDB" id="A0A239IZE9"/>
<dbReference type="Proteomes" id="UP000198362">
    <property type="component" value="Unassembled WGS sequence"/>
</dbReference>
<protein>
    <submittedName>
        <fullName evidence="1">Uncharacterized protein</fullName>
    </submittedName>
</protein>
<sequence length="171" mass="17946">MKTLLKPPKPAQPGAGMPSPAALQVAASHVRVGDGYAATYVVSGYPAEVGPAFLDPLLSYPGRVDVAVHIEPVAPQMAAPLLRRQRSRLESSRRIDADHGRLGDPLVEAAAEDAADLADRVARGAAKLFDTGIYVTIHGRDLDELAVVTAGVKAAAASVLLDLQPATFRHQ</sequence>
<name>A0A239IZE9_9ACTN</name>
<proteinExistence type="predicted"/>
<gene>
    <name evidence="1" type="ORF">SAMN05421812_102645</name>
</gene>
<evidence type="ECO:0000313" key="1">
    <source>
        <dbReference type="EMBL" id="SNS98895.1"/>
    </source>
</evidence>
<keyword evidence="2" id="KW-1185">Reference proteome</keyword>
<organism evidence="1 2">
    <name type="scientific">Asanoa hainanensis</name>
    <dbReference type="NCBI Taxonomy" id="560556"/>
    <lineage>
        <taxon>Bacteria</taxon>
        <taxon>Bacillati</taxon>
        <taxon>Actinomycetota</taxon>
        <taxon>Actinomycetes</taxon>
        <taxon>Micromonosporales</taxon>
        <taxon>Micromonosporaceae</taxon>
        <taxon>Asanoa</taxon>
    </lineage>
</organism>
<dbReference type="EMBL" id="FZPH01000002">
    <property type="protein sequence ID" value="SNS98895.1"/>
    <property type="molecule type" value="Genomic_DNA"/>
</dbReference>
<accession>A0A239IZE9</accession>
<reference evidence="1 2" key="1">
    <citation type="submission" date="2017-06" db="EMBL/GenBank/DDBJ databases">
        <authorList>
            <person name="Kim H.J."/>
            <person name="Triplett B.A."/>
        </authorList>
    </citation>
    <scope>NUCLEOTIDE SEQUENCE [LARGE SCALE GENOMIC DNA]</scope>
    <source>
        <strain evidence="1 2">CGMCC 4.5593</strain>
    </source>
</reference>